<dbReference type="OrthoDB" id="9813816at2"/>
<dbReference type="Proteomes" id="UP000232638">
    <property type="component" value="Chromosome"/>
</dbReference>
<dbReference type="SUPFAM" id="SSF46689">
    <property type="entry name" value="Homeodomain-like"/>
    <property type="match status" value="1"/>
</dbReference>
<protein>
    <submittedName>
        <fullName evidence="4">IS630 family transposase</fullName>
    </submittedName>
</protein>
<feature type="domain" description="Integrase catalytic" evidence="1">
    <location>
        <begin position="178"/>
        <end position="343"/>
    </location>
</feature>
<dbReference type="InterPro" id="IPR036397">
    <property type="entry name" value="RNaseH_sf"/>
</dbReference>
<dbReference type="Pfam" id="PF13358">
    <property type="entry name" value="DDE_3"/>
    <property type="match status" value="1"/>
</dbReference>
<dbReference type="InterPro" id="IPR038717">
    <property type="entry name" value="Tc1-like_DDE_dom"/>
</dbReference>
<organism evidence="4 5">
    <name type="scientific">Candidatus Thiodictyon syntrophicum</name>
    <dbReference type="NCBI Taxonomy" id="1166950"/>
    <lineage>
        <taxon>Bacteria</taxon>
        <taxon>Pseudomonadati</taxon>
        <taxon>Pseudomonadota</taxon>
        <taxon>Gammaproteobacteria</taxon>
        <taxon>Chromatiales</taxon>
        <taxon>Chromatiaceae</taxon>
        <taxon>Thiodictyon</taxon>
    </lineage>
</organism>
<proteinExistence type="predicted"/>
<gene>
    <name evidence="2" type="ORF">THSYN_03445</name>
    <name evidence="3" type="ORF">THSYN_04275</name>
    <name evidence="4" type="ORF">THSYN_27540</name>
</gene>
<dbReference type="InterPro" id="IPR001584">
    <property type="entry name" value="Integrase_cat-core"/>
</dbReference>
<dbReference type="RefSeq" id="WP_100917916.1">
    <property type="nucleotide sequence ID" value="NZ_CP020370.1"/>
</dbReference>
<dbReference type="EMBL" id="CP020370">
    <property type="protein sequence ID" value="AUB80108.1"/>
    <property type="molecule type" value="Genomic_DNA"/>
</dbReference>
<evidence type="ECO:0000313" key="2">
    <source>
        <dbReference type="EMBL" id="AUB80108.1"/>
    </source>
</evidence>
<dbReference type="KEGG" id="tsy:THSYN_03445"/>
<dbReference type="InterPro" id="IPR012337">
    <property type="entry name" value="RNaseH-like_sf"/>
</dbReference>
<dbReference type="Gene3D" id="3.30.420.10">
    <property type="entry name" value="Ribonuclease H-like superfamily/Ribonuclease H"/>
    <property type="match status" value="1"/>
</dbReference>
<dbReference type="GO" id="GO:0003676">
    <property type="term" value="F:nucleic acid binding"/>
    <property type="evidence" value="ECO:0007669"/>
    <property type="project" value="InterPro"/>
</dbReference>
<dbReference type="NCBIfam" id="NF033545">
    <property type="entry name" value="transpos_IS630"/>
    <property type="match status" value="1"/>
</dbReference>
<reference evidence="4 5" key="1">
    <citation type="submission" date="2017-03" db="EMBL/GenBank/DDBJ databases">
        <title>Complete genome sequence of Candidatus 'Thiodictyon syntrophicum' sp. nov. strain Cad16T, a photolithoautotroph purple sulfur bacterium isolated from an alpine meromictic lake.</title>
        <authorList>
            <person name="Luedin S.M."/>
            <person name="Pothier J.F."/>
            <person name="Danza F."/>
            <person name="Storelli N."/>
            <person name="Wittwer M."/>
            <person name="Tonolla M."/>
        </authorList>
    </citation>
    <scope>NUCLEOTIDE SEQUENCE [LARGE SCALE GENOMIC DNA]</scope>
    <source>
        <strain evidence="4 5">Cad16T</strain>
    </source>
</reference>
<accession>A0A2K8UFN1</accession>
<dbReference type="KEGG" id="tsy:THSYN_27540"/>
<dbReference type="InterPro" id="IPR009057">
    <property type="entry name" value="Homeodomain-like_sf"/>
</dbReference>
<evidence type="ECO:0000313" key="4">
    <source>
        <dbReference type="EMBL" id="AUB84317.1"/>
    </source>
</evidence>
<dbReference type="EMBL" id="CP020370">
    <property type="protein sequence ID" value="AUB80254.1"/>
    <property type="molecule type" value="Genomic_DNA"/>
</dbReference>
<dbReference type="InterPro" id="IPR047655">
    <property type="entry name" value="Transpos_IS630-like"/>
</dbReference>
<evidence type="ECO:0000259" key="1">
    <source>
        <dbReference type="PROSITE" id="PS50994"/>
    </source>
</evidence>
<dbReference type="KEGG" id="tsy:THSYN_04275"/>
<evidence type="ECO:0000313" key="5">
    <source>
        <dbReference type="Proteomes" id="UP000232638"/>
    </source>
</evidence>
<dbReference type="PROSITE" id="PS50994">
    <property type="entry name" value="INTEGRASE"/>
    <property type="match status" value="1"/>
</dbReference>
<dbReference type="PANTHER" id="PTHR46564:SF1">
    <property type="entry name" value="TRANSPOSASE"/>
    <property type="match status" value="1"/>
</dbReference>
<sequence length="347" mass="39749">MYNCEFPNRDKDIIEKARLYDSSPVIRKRMSILWYKSLGYSNHEIARLSSASGNTIITTIRSYIDGGLDKVMKRRPYRPQSELQDHRYLLKKHFSEHPPGSLKETASEIEKLTGIKRSLGSVRTFLLSIGMYRRKVGMVPAKGDPDEQEAFINNKLQPILNEAIAGNRHVYFVDAAHFVLAPFLGFLWSFTRLFIKAPAGRKRFNVLGALNAVTHDIVTVTNDTYIDAISVCALLRKIAACHIGEAITLILDNAKYQKCRIVAELAQELKIDLLYLPPYSPNLNLIERLWRYVKKKALYSKYYEDFPKFKSAISNCLSDANAQCKSEMKTLFSLKFQRIRKSQIISI</sequence>
<dbReference type="AlphaFoldDB" id="A0A2K8UFN1"/>
<keyword evidence="5" id="KW-1185">Reference proteome</keyword>
<dbReference type="SUPFAM" id="SSF53098">
    <property type="entry name" value="Ribonuclease H-like"/>
    <property type="match status" value="1"/>
</dbReference>
<name>A0A2K8UFN1_9GAMM</name>
<dbReference type="GO" id="GO:0015074">
    <property type="term" value="P:DNA integration"/>
    <property type="evidence" value="ECO:0007669"/>
    <property type="project" value="InterPro"/>
</dbReference>
<evidence type="ECO:0000313" key="3">
    <source>
        <dbReference type="EMBL" id="AUB80254.1"/>
    </source>
</evidence>
<dbReference type="EMBL" id="CP020370">
    <property type="protein sequence ID" value="AUB84317.1"/>
    <property type="molecule type" value="Genomic_DNA"/>
</dbReference>
<dbReference type="PANTHER" id="PTHR46564">
    <property type="entry name" value="TRANSPOSASE"/>
    <property type="match status" value="1"/>
</dbReference>